<sequence>MRKELHLATTSTWIHMVVAMLILSCDSGTQVSAITDPNDIEALKEVKASIDAATIDATSCVGSWDFNVDPCTSRFGEQFTCGIDCTSGGHTSVLPNASMDAYERVTSLQLDDAGYAGVLSPWLGNLTGLRFLRMSGNALRAEIPASIGMLSQLMMFDLSFNNLSGSIPDSILMLHNLQSLNLAHNKLVGSIPPFLNKLSYLTELRLESNQLSGPFPDLRKLGLLQMLDASNNRLSGPFPRQLPPSLCSVCLRNNEFSGKLPKSIATLNQLNVLDVSNNAFIGCVGDAMLAHPTLQQLNLSMNKLSQLRAHPKHVAKSRMVALDLSYNMLSGPLPSIFAGMRELASLSLRYNFFHGVIPRSYGVKAIANAEDMKPLERLMLDGNYLTGPLPAPFMHVASDRSMSASFVDNCFVDCPQKFTFCQGKSQKAQTLCRLFNSSP</sequence>
<dbReference type="InterPro" id="IPR055414">
    <property type="entry name" value="LRR_R13L4/SHOC2-like"/>
</dbReference>
<dbReference type="InterPro" id="IPR053213">
    <property type="entry name" value="RLP29"/>
</dbReference>
<evidence type="ECO:0000256" key="1">
    <source>
        <dbReference type="ARBA" id="ARBA00004370"/>
    </source>
</evidence>
<comment type="caution">
    <text evidence="8">The sequence shown here is derived from an EMBL/GenBank/DDBJ whole genome shotgun (WGS) entry which is preliminary data.</text>
</comment>
<dbReference type="SMART" id="SM00369">
    <property type="entry name" value="LRR_TYP"/>
    <property type="match status" value="3"/>
</dbReference>
<dbReference type="GO" id="GO:0016020">
    <property type="term" value="C:membrane"/>
    <property type="evidence" value="ECO:0007669"/>
    <property type="project" value="UniProtKB-SubCell"/>
</dbReference>
<dbReference type="InterPro" id="IPR032675">
    <property type="entry name" value="LRR_dom_sf"/>
</dbReference>
<gene>
    <name evidence="8" type="ORF">GOP47_0021331</name>
</gene>
<dbReference type="PROSITE" id="PS51257">
    <property type="entry name" value="PROKAR_LIPOPROTEIN"/>
    <property type="match status" value="1"/>
</dbReference>
<dbReference type="PANTHER" id="PTHR48009">
    <property type="entry name" value="LEUCINE-RICH REPEAT (LRR) FAMILY PROTEIN"/>
    <property type="match status" value="1"/>
</dbReference>
<evidence type="ECO:0000256" key="2">
    <source>
        <dbReference type="ARBA" id="ARBA00022614"/>
    </source>
</evidence>
<feature type="chain" id="PRO_5038373792" description="Disease resistance R13L4/SHOC-2-like LRR domain-containing protein" evidence="6">
    <location>
        <begin position="20"/>
        <end position="439"/>
    </location>
</feature>
<feature type="domain" description="Disease resistance R13L4/SHOC-2-like LRR" evidence="7">
    <location>
        <begin position="120"/>
        <end position="349"/>
    </location>
</feature>
<feature type="signal peptide" evidence="6">
    <location>
        <begin position="1"/>
        <end position="19"/>
    </location>
</feature>
<evidence type="ECO:0000256" key="3">
    <source>
        <dbReference type="ARBA" id="ARBA00022729"/>
    </source>
</evidence>
<keyword evidence="9" id="KW-1185">Reference proteome</keyword>
<dbReference type="PANTHER" id="PTHR48009:SF7">
    <property type="entry name" value="LEUCINE-RICH REPEAT (LRR) FAMILY PROTEIN"/>
    <property type="match status" value="1"/>
</dbReference>
<dbReference type="OrthoDB" id="676979at2759"/>
<evidence type="ECO:0000256" key="4">
    <source>
        <dbReference type="ARBA" id="ARBA00022737"/>
    </source>
</evidence>
<organism evidence="8 9">
    <name type="scientific">Adiantum capillus-veneris</name>
    <name type="common">Maidenhair fern</name>
    <dbReference type="NCBI Taxonomy" id="13818"/>
    <lineage>
        <taxon>Eukaryota</taxon>
        <taxon>Viridiplantae</taxon>
        <taxon>Streptophyta</taxon>
        <taxon>Embryophyta</taxon>
        <taxon>Tracheophyta</taxon>
        <taxon>Polypodiopsida</taxon>
        <taxon>Polypodiidae</taxon>
        <taxon>Polypodiales</taxon>
        <taxon>Pteridineae</taxon>
        <taxon>Pteridaceae</taxon>
        <taxon>Vittarioideae</taxon>
        <taxon>Adiantum</taxon>
    </lineage>
</organism>
<proteinExistence type="predicted"/>
<evidence type="ECO:0000256" key="6">
    <source>
        <dbReference type="SAM" id="SignalP"/>
    </source>
</evidence>
<keyword evidence="5" id="KW-0472">Membrane</keyword>
<dbReference type="Proteomes" id="UP000886520">
    <property type="component" value="Chromosome 20"/>
</dbReference>
<comment type="subcellular location">
    <subcellularLocation>
        <location evidence="1">Membrane</location>
    </subcellularLocation>
</comment>
<accession>A0A9D4Z9J4</accession>
<dbReference type="PROSITE" id="PS51450">
    <property type="entry name" value="LRR"/>
    <property type="match status" value="1"/>
</dbReference>
<evidence type="ECO:0000313" key="8">
    <source>
        <dbReference type="EMBL" id="KAI5064661.1"/>
    </source>
</evidence>
<dbReference type="InterPro" id="IPR003591">
    <property type="entry name" value="Leu-rich_rpt_typical-subtyp"/>
</dbReference>
<dbReference type="SUPFAM" id="SSF52058">
    <property type="entry name" value="L domain-like"/>
    <property type="match status" value="1"/>
</dbReference>
<dbReference type="Pfam" id="PF23598">
    <property type="entry name" value="LRR_14"/>
    <property type="match status" value="1"/>
</dbReference>
<protein>
    <recommendedName>
        <fullName evidence="7">Disease resistance R13L4/SHOC-2-like LRR domain-containing protein</fullName>
    </recommendedName>
</protein>
<dbReference type="AlphaFoldDB" id="A0A9D4Z9J4"/>
<keyword evidence="3 6" id="KW-0732">Signal</keyword>
<keyword evidence="4" id="KW-0677">Repeat</keyword>
<dbReference type="EMBL" id="JABFUD020000020">
    <property type="protein sequence ID" value="KAI5064661.1"/>
    <property type="molecule type" value="Genomic_DNA"/>
</dbReference>
<name>A0A9D4Z9J4_ADICA</name>
<dbReference type="Gene3D" id="3.80.10.10">
    <property type="entry name" value="Ribonuclease Inhibitor"/>
    <property type="match status" value="3"/>
</dbReference>
<reference evidence="8" key="1">
    <citation type="submission" date="2021-01" db="EMBL/GenBank/DDBJ databases">
        <title>Adiantum capillus-veneris genome.</title>
        <authorList>
            <person name="Fang Y."/>
            <person name="Liao Q."/>
        </authorList>
    </citation>
    <scope>NUCLEOTIDE SEQUENCE</scope>
    <source>
        <strain evidence="8">H3</strain>
        <tissue evidence="8">Leaf</tissue>
    </source>
</reference>
<dbReference type="InterPro" id="IPR001611">
    <property type="entry name" value="Leu-rich_rpt"/>
</dbReference>
<keyword evidence="2" id="KW-0433">Leucine-rich repeat</keyword>
<evidence type="ECO:0000313" key="9">
    <source>
        <dbReference type="Proteomes" id="UP000886520"/>
    </source>
</evidence>
<dbReference type="FunFam" id="3.80.10.10:FF:000400">
    <property type="entry name" value="Nuclear pore complex protein NUP107"/>
    <property type="match status" value="1"/>
</dbReference>
<evidence type="ECO:0000259" key="7">
    <source>
        <dbReference type="Pfam" id="PF23598"/>
    </source>
</evidence>
<evidence type="ECO:0000256" key="5">
    <source>
        <dbReference type="ARBA" id="ARBA00023136"/>
    </source>
</evidence>